<dbReference type="eggNOG" id="ENOG5031FWQ">
    <property type="taxonomic scope" value="Bacteria"/>
</dbReference>
<dbReference type="KEGG" id="ckp:ckrop_1466"/>
<feature type="region of interest" description="Disordered" evidence="1">
    <location>
        <begin position="1"/>
        <end position="40"/>
    </location>
</feature>
<sequence length="223" mass="24441">MNTFCMSEFSPFSSSSTPATSPNRTRSSTHTSHFTRHQPTTQQLLERAMREAVDFIHAEGWDQPPTLFGLVPGTIIARETGNLINEEEEQNLTLVVQDLPEIGSGDELHDYVARTAWPPTVAGAILAHEIMFTIAAEPGSRPRKARLFSGMINGGPDLTLLQLRPTEEELDAAGAFSQDNIELLGGPDIAPEIVELLRSTFEPVEDSDETPVDNASFTTDSDY</sequence>
<evidence type="ECO:0000313" key="3">
    <source>
        <dbReference type="Proteomes" id="UP000001473"/>
    </source>
</evidence>
<dbReference type="AlphaFoldDB" id="C4LK41"/>
<dbReference type="NCBIfam" id="NF040618">
    <property type="entry name" value="PPA1309_fam"/>
    <property type="match status" value="1"/>
</dbReference>
<feature type="compositionally biased region" description="Polar residues" evidence="1">
    <location>
        <begin position="213"/>
        <end position="223"/>
    </location>
</feature>
<dbReference type="HOGENOM" id="CLU_094573_1_0_11"/>
<evidence type="ECO:0000256" key="1">
    <source>
        <dbReference type="SAM" id="MobiDB-lite"/>
    </source>
</evidence>
<feature type="compositionally biased region" description="Low complexity" evidence="1">
    <location>
        <begin position="7"/>
        <end position="32"/>
    </location>
</feature>
<name>C4LK41_CORK4</name>
<dbReference type="InterPro" id="IPR047681">
    <property type="entry name" value="PPA1309-like"/>
</dbReference>
<protein>
    <submittedName>
        <fullName evidence="2">Uncharacterized protein</fullName>
    </submittedName>
</protein>
<feature type="region of interest" description="Disordered" evidence="1">
    <location>
        <begin position="201"/>
        <end position="223"/>
    </location>
</feature>
<dbReference type="STRING" id="645127.ckrop_1466"/>
<gene>
    <name evidence="2" type="ordered locus">ckrop_1466</name>
</gene>
<evidence type="ECO:0000313" key="2">
    <source>
        <dbReference type="EMBL" id="ACR18196.1"/>
    </source>
</evidence>
<organism evidence="2 3">
    <name type="scientific">Corynebacterium kroppenstedtii (strain DSM 44385 / JCM 11950 / CIP 105744 / CCUG 35717)</name>
    <dbReference type="NCBI Taxonomy" id="645127"/>
    <lineage>
        <taxon>Bacteria</taxon>
        <taxon>Bacillati</taxon>
        <taxon>Actinomycetota</taxon>
        <taxon>Actinomycetes</taxon>
        <taxon>Mycobacteriales</taxon>
        <taxon>Corynebacteriaceae</taxon>
        <taxon>Corynebacterium</taxon>
    </lineage>
</organism>
<accession>C4LK41</accession>
<dbReference type="Proteomes" id="UP000001473">
    <property type="component" value="Chromosome"/>
</dbReference>
<proteinExistence type="predicted"/>
<dbReference type="EMBL" id="CP001620">
    <property type="protein sequence ID" value="ACR18196.1"/>
    <property type="molecule type" value="Genomic_DNA"/>
</dbReference>
<keyword evidence="3" id="KW-1185">Reference proteome</keyword>
<reference evidence="2 3" key="1">
    <citation type="journal article" date="2008" name="J. Biotechnol.">
        <title>Ultrafast pyrosequencing of Corynebacterium kroppenstedtii DSM44385 revealed insights into the physiology of a lipophilic corynebacterium that lacks mycolic acids.</title>
        <authorList>
            <person name="Tauch A."/>
            <person name="Schneider J."/>
            <person name="Szczepanowski R."/>
            <person name="Tilker A."/>
            <person name="Viehoever P."/>
            <person name="Gartemann K.-H."/>
            <person name="Arnold W."/>
            <person name="Blom J."/>
            <person name="Brinkrolf K."/>
            <person name="Brune I."/>
            <person name="Goetker S."/>
            <person name="Weisshaar B."/>
            <person name="Goesmann A."/>
            <person name="Droege M."/>
            <person name="Puehler A."/>
        </authorList>
    </citation>
    <scope>NUCLEOTIDE SEQUENCE [LARGE SCALE GENOMIC DNA]</scope>
    <source>
        <strain evidence="3">DSM 44385 / JCM 11950 / CIP 105744 / CCUG 35717</strain>
    </source>
</reference>